<sequence>MARKSSDWLQRPSGVDSAPVHQLATQPSWDSEPQFWHDILTLQLWEIFARNPNKVDGPGHRLTEQMPGLQSWEPGPCYSGVEPCTEDASGNPSGRGRPATRRPCAMLTHLCLCPVLSPPAPTYSSPMGSRVEGTGPGMAPGGTFSRVGQEPAGRVCRLMKPIFWDPEEFEDTWKRPDALPCQSKKLAVPFRMERVRTLRHGEPVLATAVSSFTRHAFTCGRSGVKVWSLVRRVVEDRLPESHLPVQVRSGLAQRWGFCEQEELSAGEEAHFGLCPPQTCGAYLRTCLLFSNSTTLLTGGHNLAGVSVWDLTAPSLHVRAELPCAGLTCQALAASPADSLAFASFTNGTIRIWDLRDQSMVRDLLGPPNGAKSISVKGENIWAGGLDACLRCWDLRATGEPQEHQFESQIISMSPSPREDWLLVGTANGQQWLQPTCGGKKHMVGCKDSTILGLKFSPLGQWWVSVGMDNLASIYSMPKGAVVFQVPETSSITCCDVSLNNRLVVTGSRDHASVYQITY</sequence>
<dbReference type="InterPro" id="IPR009146">
    <property type="entry name" value="Groucho_enhance"/>
</dbReference>
<feature type="region of interest" description="Disordered" evidence="13">
    <location>
        <begin position="1"/>
        <end position="28"/>
    </location>
</feature>
<protein>
    <recommendedName>
        <fullName evidence="11">Transducin-like enhancer protein 6</fullName>
    </recommendedName>
</protein>
<dbReference type="GO" id="GO:0106333">
    <property type="term" value="C:subcortical maternal complex"/>
    <property type="evidence" value="ECO:0007669"/>
    <property type="project" value="UniProtKB-ARBA"/>
</dbReference>
<evidence type="ECO:0000256" key="10">
    <source>
        <dbReference type="ARBA" id="ARBA00023242"/>
    </source>
</evidence>
<evidence type="ECO:0000256" key="3">
    <source>
        <dbReference type="ARBA" id="ARBA00005969"/>
    </source>
</evidence>
<reference evidence="15" key="1">
    <citation type="submission" date="2025-08" db="UniProtKB">
        <authorList>
            <consortium name="RefSeq"/>
        </authorList>
    </citation>
    <scope>IDENTIFICATION</scope>
    <source>
        <tissue evidence="15">Kidney</tissue>
    </source>
</reference>
<evidence type="ECO:0000256" key="5">
    <source>
        <dbReference type="ARBA" id="ARBA00022553"/>
    </source>
</evidence>
<evidence type="ECO:0000256" key="12">
    <source>
        <dbReference type="ARBA" id="ARBA00093475"/>
    </source>
</evidence>
<dbReference type="FunFam" id="2.130.10.10:FF:000546">
    <property type="entry name" value="TLE family member 6, subcortical maternal complex member"/>
    <property type="match status" value="1"/>
</dbReference>
<keyword evidence="5" id="KW-0597">Phosphoprotein</keyword>
<dbReference type="GeneID" id="105300435"/>
<evidence type="ECO:0000313" key="15">
    <source>
        <dbReference type="RefSeq" id="XP_023393854.1"/>
    </source>
</evidence>
<dbReference type="GO" id="GO:0090090">
    <property type="term" value="P:negative regulation of canonical Wnt signaling pathway"/>
    <property type="evidence" value="ECO:0007669"/>
    <property type="project" value="TreeGrafter"/>
</dbReference>
<evidence type="ECO:0000313" key="14">
    <source>
        <dbReference type="Proteomes" id="UP000515202"/>
    </source>
</evidence>
<evidence type="ECO:0000256" key="1">
    <source>
        <dbReference type="ARBA" id="ARBA00004123"/>
    </source>
</evidence>
<keyword evidence="9" id="KW-0804">Transcription</keyword>
<comment type="subcellular location">
    <subcellularLocation>
        <location evidence="2">Cytoplasm</location>
    </subcellularLocation>
    <subcellularLocation>
        <location evidence="1">Nucleus</location>
    </subcellularLocation>
</comment>
<accession>A0A6P6D288</accession>
<gene>
    <name evidence="15" type="primary">TLE6</name>
</gene>
<dbReference type="GO" id="GO:0140095">
    <property type="term" value="C:cytoplasmic lattice"/>
    <property type="evidence" value="ECO:0007669"/>
    <property type="project" value="UniProtKB-ARBA"/>
</dbReference>
<keyword evidence="14" id="KW-1185">Reference proteome</keyword>
<dbReference type="GO" id="GO:0032502">
    <property type="term" value="P:developmental process"/>
    <property type="evidence" value="ECO:0007669"/>
    <property type="project" value="UniProtKB-ARBA"/>
</dbReference>
<keyword evidence="8" id="KW-0805">Transcription regulation</keyword>
<dbReference type="GO" id="GO:0005667">
    <property type="term" value="C:transcription regulator complex"/>
    <property type="evidence" value="ECO:0007669"/>
    <property type="project" value="TreeGrafter"/>
</dbReference>
<evidence type="ECO:0000256" key="8">
    <source>
        <dbReference type="ARBA" id="ARBA00023015"/>
    </source>
</evidence>
<evidence type="ECO:0000256" key="7">
    <source>
        <dbReference type="ARBA" id="ARBA00022737"/>
    </source>
</evidence>
<dbReference type="GO" id="GO:0140094">
    <property type="term" value="F:structural constituent of cytoplasmic lattice"/>
    <property type="evidence" value="ECO:0007669"/>
    <property type="project" value="UniProtKB-ARBA"/>
</dbReference>
<evidence type="ECO:0000256" key="13">
    <source>
        <dbReference type="SAM" id="MobiDB-lite"/>
    </source>
</evidence>
<dbReference type="GO" id="GO:0140089">
    <property type="term" value="P:protein storage"/>
    <property type="evidence" value="ECO:0007669"/>
    <property type="project" value="UniProtKB-ARBA"/>
</dbReference>
<keyword evidence="10" id="KW-0539">Nucleus</keyword>
<dbReference type="CTD" id="79816"/>
<proteinExistence type="inferred from homology"/>
<dbReference type="GO" id="GO:0005634">
    <property type="term" value="C:nucleus"/>
    <property type="evidence" value="ECO:0007669"/>
    <property type="project" value="UniProtKB-SubCell"/>
</dbReference>
<keyword evidence="7" id="KW-0677">Repeat</keyword>
<dbReference type="PRINTS" id="PR01850">
    <property type="entry name" value="GROUCHOFAMLY"/>
</dbReference>
<name>A0A6P6D288_PTEVA</name>
<dbReference type="AlphaFoldDB" id="A0A6P6D288"/>
<dbReference type="Gene3D" id="2.130.10.10">
    <property type="entry name" value="YVTN repeat-like/Quinoprotein amine dehydrogenase"/>
    <property type="match status" value="1"/>
</dbReference>
<evidence type="ECO:0000256" key="11">
    <source>
        <dbReference type="ARBA" id="ARBA00073393"/>
    </source>
</evidence>
<evidence type="ECO:0000256" key="4">
    <source>
        <dbReference type="ARBA" id="ARBA00022490"/>
    </source>
</evidence>
<dbReference type="InterPro" id="IPR015943">
    <property type="entry name" value="WD40/YVTN_repeat-like_dom_sf"/>
</dbReference>
<evidence type="ECO:0000256" key="2">
    <source>
        <dbReference type="ARBA" id="ARBA00004496"/>
    </source>
</evidence>
<dbReference type="SMART" id="SM00320">
    <property type="entry name" value="WD40"/>
    <property type="match status" value="6"/>
</dbReference>
<dbReference type="PANTHER" id="PTHR10814">
    <property type="entry name" value="TRANSDUCIN-LIKE ENHANCER PROTEIN"/>
    <property type="match status" value="1"/>
</dbReference>
<dbReference type="GO" id="GO:0003714">
    <property type="term" value="F:transcription corepressor activity"/>
    <property type="evidence" value="ECO:0007669"/>
    <property type="project" value="TreeGrafter"/>
</dbReference>
<comment type="similarity">
    <text evidence="3">Belongs to the WD repeat Groucho/TLE family.</text>
</comment>
<dbReference type="Proteomes" id="UP000515202">
    <property type="component" value="Unplaced"/>
</dbReference>
<dbReference type="RefSeq" id="XP_023393854.1">
    <property type="nucleotide sequence ID" value="XM_023538086.1"/>
</dbReference>
<keyword evidence="4" id="KW-0963">Cytoplasm</keyword>
<dbReference type="Pfam" id="PF00400">
    <property type="entry name" value="WD40"/>
    <property type="match status" value="1"/>
</dbReference>
<dbReference type="KEGG" id="pvp:105300435"/>
<organism evidence="14 15">
    <name type="scientific">Pteropus vampyrus</name>
    <name type="common">Large flying fox</name>
    <dbReference type="NCBI Taxonomy" id="132908"/>
    <lineage>
        <taxon>Eukaryota</taxon>
        <taxon>Metazoa</taxon>
        <taxon>Chordata</taxon>
        <taxon>Craniata</taxon>
        <taxon>Vertebrata</taxon>
        <taxon>Euteleostomi</taxon>
        <taxon>Mammalia</taxon>
        <taxon>Eutheria</taxon>
        <taxon>Laurasiatheria</taxon>
        <taxon>Chiroptera</taxon>
        <taxon>Yinpterochiroptera</taxon>
        <taxon>Pteropodoidea</taxon>
        <taxon>Pteropodidae</taxon>
        <taxon>Pteropodinae</taxon>
        <taxon>Pteropus</taxon>
    </lineage>
</organism>
<dbReference type="SUPFAM" id="SSF50978">
    <property type="entry name" value="WD40 repeat-like"/>
    <property type="match status" value="1"/>
</dbReference>
<dbReference type="InterPro" id="IPR036322">
    <property type="entry name" value="WD40_repeat_dom_sf"/>
</dbReference>
<dbReference type="OrthoDB" id="9837721at2759"/>
<evidence type="ECO:0000256" key="6">
    <source>
        <dbReference type="ARBA" id="ARBA00022574"/>
    </source>
</evidence>
<comment type="subunit">
    <text evidence="12">Homodimers. Component of the subcortical maternal complex (SCMC), at least composed of NLRP5, KHDC3, OOEP, and TLE6. Within the complex, interacts with NLRP5, KHDC3 and OOEP. The SCMC may facilitate translocation of its components between the nuclear and cytoplasmic compartments. As part of the SCMC interacts with the SCMC-associated protein ZBED3. As part of the SCMC interacts with the SCMC-associated protein NLRP4F. As part of the SCMC interacts with the SCMC-associated protein CFL1/Cofilin-1. Interacts with FOXG1/BF-1; the interaction inhibits TLE1 interaction with FOXG1/BF-1. Interacts with NFATC1. Interacts with PAX6.</text>
</comment>
<dbReference type="InterPro" id="IPR001680">
    <property type="entry name" value="WD40_rpt"/>
</dbReference>
<dbReference type="PANTHER" id="PTHR10814:SF2">
    <property type="entry name" value="TRANSDUCIN-LIKE ENHANCER PROTEIN 6"/>
    <property type="match status" value="1"/>
</dbReference>
<keyword evidence="6" id="KW-0853">WD repeat</keyword>
<evidence type="ECO:0000256" key="9">
    <source>
        <dbReference type="ARBA" id="ARBA00023163"/>
    </source>
</evidence>